<organism evidence="4">
    <name type="scientific">Naegleria gruberi</name>
    <name type="common">Amoeba</name>
    <dbReference type="NCBI Taxonomy" id="5762"/>
    <lineage>
        <taxon>Eukaryota</taxon>
        <taxon>Discoba</taxon>
        <taxon>Heterolobosea</taxon>
        <taxon>Tetramitia</taxon>
        <taxon>Eutetramitia</taxon>
        <taxon>Vahlkampfiidae</taxon>
        <taxon>Naegleria</taxon>
    </lineage>
</organism>
<feature type="compositionally biased region" description="Polar residues" evidence="2">
    <location>
        <begin position="1"/>
        <end position="21"/>
    </location>
</feature>
<feature type="compositionally biased region" description="Low complexity" evidence="2">
    <location>
        <begin position="190"/>
        <end position="201"/>
    </location>
</feature>
<accession>D2V715</accession>
<feature type="region of interest" description="Disordered" evidence="2">
    <location>
        <begin position="1"/>
        <end position="31"/>
    </location>
</feature>
<dbReference type="Proteomes" id="UP000006671">
    <property type="component" value="Unassembled WGS sequence"/>
</dbReference>
<dbReference type="Pfam" id="PF14922">
    <property type="entry name" value="FWWh"/>
    <property type="match status" value="1"/>
</dbReference>
<keyword evidence="4" id="KW-1185">Reference proteome</keyword>
<evidence type="ECO:0000313" key="3">
    <source>
        <dbReference type="EMBL" id="EFC47180.1"/>
    </source>
</evidence>
<dbReference type="InParanoid" id="D2V715"/>
<dbReference type="OMA" id="ENRIANN"/>
<name>D2V715_NAEGR</name>
<sequence>MLASTSTAFPQSSSFDGNNNEENSKQSFRKLRIEAPPIVQYEFDRRGGGSTSKQLPPLLANQPRTISNGDILSTPTNRRLSPVLKRSMSASPSTEMGLESPVLLISKPFESENDGFEPGEASEAELLERVGPEIRSPTPPRLKRGYSNRSLKEIPTELLPTIVSVSSPTSSNLSPSPLLEEVRRQQGDLSIPISPSSNSSLPPTPPSIKGRLSKQPSFTDPNARRMKSSGSSTGTFLTEVSLKSMDSFFIPSPPKQVHLLPDFLFSPQTENIENCRFPSDFNNPQFPRNRPLNPKYVLNKTLILYFPSLFSDYTNSEHRIQFNDLFLTEQNQSILIDSFWWFFLTVFSKDYLLRKAVQYYEYMIEKELEKRKEKNNFFLRKEQHKVYKEKGENWANQVYKKLLGELPAIENRISNNYAELVVKFITHRSYTIKTNIQLDLDDIFIEVISKSVFLAYGLNFPDCHEIFETEAFQARVARQFQLWCFGVCTINLPFLDTLWMFKMELKSPPYVRDEHSLSPKQRFKRAIQAVRVGYNESIVKTKEVREELEKALDNLEYNDYSPAYNLFEMFFEDESEFAAIRKQNKRLQIMEAFTSGATLKEEELNEIIECDDRDEELFIELQILKEKKEKNIFAKPLPSKDIKEIAAVREKAWYEMGEGTTKTLVTNIKQVKTLGTFKTYSHSKKSSPLVSQYLTLLRHNKATQRKQERFEKRMELRKNYMKE</sequence>
<dbReference type="RefSeq" id="XP_002679924.1">
    <property type="nucleotide sequence ID" value="XM_002679878.1"/>
</dbReference>
<comment type="similarity">
    <text evidence="1">Belongs to the FAM227 family.</text>
</comment>
<dbReference type="InterPro" id="IPR029417">
    <property type="entry name" value="FAM227"/>
</dbReference>
<evidence type="ECO:0000313" key="4">
    <source>
        <dbReference type="Proteomes" id="UP000006671"/>
    </source>
</evidence>
<protein>
    <submittedName>
        <fullName evidence="3">Predicted protein</fullName>
    </submittedName>
</protein>
<evidence type="ECO:0000256" key="1">
    <source>
        <dbReference type="ARBA" id="ARBA00008666"/>
    </source>
</evidence>
<dbReference type="GeneID" id="8848944"/>
<dbReference type="AlphaFoldDB" id="D2V715"/>
<feature type="compositionally biased region" description="Polar residues" evidence="2">
    <location>
        <begin position="62"/>
        <end position="77"/>
    </location>
</feature>
<dbReference type="KEGG" id="ngr:NAEGRDRAFT_64635"/>
<dbReference type="OrthoDB" id="73353at2759"/>
<evidence type="ECO:0000256" key="2">
    <source>
        <dbReference type="SAM" id="MobiDB-lite"/>
    </source>
</evidence>
<feature type="region of interest" description="Disordered" evidence="2">
    <location>
        <begin position="189"/>
        <end position="233"/>
    </location>
</feature>
<proteinExistence type="inferred from homology"/>
<reference evidence="3 4" key="1">
    <citation type="journal article" date="2010" name="Cell">
        <title>The genome of Naegleria gruberi illuminates early eukaryotic versatility.</title>
        <authorList>
            <person name="Fritz-Laylin L.K."/>
            <person name="Prochnik S.E."/>
            <person name="Ginger M.L."/>
            <person name="Dacks J.B."/>
            <person name="Carpenter M.L."/>
            <person name="Field M.C."/>
            <person name="Kuo A."/>
            <person name="Paredez A."/>
            <person name="Chapman J."/>
            <person name="Pham J."/>
            <person name="Shu S."/>
            <person name="Neupane R."/>
            <person name="Cipriano M."/>
            <person name="Mancuso J."/>
            <person name="Tu H."/>
            <person name="Salamov A."/>
            <person name="Lindquist E."/>
            <person name="Shapiro H."/>
            <person name="Lucas S."/>
            <person name="Grigoriev I.V."/>
            <person name="Cande W.Z."/>
            <person name="Fulton C."/>
            <person name="Rokhsar D.S."/>
            <person name="Dawson S.C."/>
        </authorList>
    </citation>
    <scope>NUCLEOTIDE SEQUENCE [LARGE SCALE GENOMIC DNA]</scope>
    <source>
        <strain evidence="3 4">NEG-M</strain>
    </source>
</reference>
<feature type="region of interest" description="Disordered" evidence="2">
    <location>
        <begin position="43"/>
        <end position="77"/>
    </location>
</feature>
<gene>
    <name evidence="3" type="ORF">NAEGRDRAFT_64635</name>
</gene>
<dbReference type="VEuPathDB" id="AmoebaDB:NAEGRDRAFT_64635"/>
<dbReference type="EMBL" id="GG738855">
    <property type="protein sequence ID" value="EFC47180.1"/>
    <property type="molecule type" value="Genomic_DNA"/>
</dbReference>